<reference evidence="2 3" key="1">
    <citation type="journal article" date="2021" name="bioRxiv">
        <title>Unique metabolic strategies in Hadean analogues reveal hints for primordial physiology.</title>
        <authorList>
            <person name="Nobu M.K."/>
            <person name="Nakai R."/>
            <person name="Tamazawa S."/>
            <person name="Mori H."/>
            <person name="Toyoda A."/>
            <person name="Ijiri A."/>
            <person name="Suzuki S."/>
            <person name="Kurokawa K."/>
            <person name="Kamagata Y."/>
            <person name="Tamaki H."/>
        </authorList>
    </citation>
    <scope>NUCLEOTIDE SEQUENCE [LARGE SCALE GENOMIC DNA]</scope>
    <source>
        <strain evidence="2">BS525</strain>
    </source>
</reference>
<feature type="compositionally biased region" description="Polar residues" evidence="1">
    <location>
        <begin position="75"/>
        <end position="84"/>
    </location>
</feature>
<dbReference type="Proteomes" id="UP000811545">
    <property type="component" value="Unassembled WGS sequence"/>
</dbReference>
<feature type="region of interest" description="Disordered" evidence="1">
    <location>
        <begin position="71"/>
        <end position="117"/>
    </location>
</feature>
<protein>
    <submittedName>
        <fullName evidence="2">Uncharacterized protein</fullName>
    </submittedName>
</protein>
<sequence length="117" mass="13026">MFVSVISKTEGYPIIKFVFAPSDGRYHKYYHGNGSEFSKNELSNLHAKAYVTILEEVMSNLLVSNYVEPAPYQGNKGSYNNNRGSQGGYQKPTYNNQQTKSYPGNASADTEGDPIPF</sequence>
<dbReference type="EMBL" id="QLTW01000292">
    <property type="protein sequence ID" value="MBT9146062.1"/>
    <property type="molecule type" value="Genomic_DNA"/>
</dbReference>
<accession>A0A9E2BJ34</accession>
<evidence type="ECO:0000256" key="1">
    <source>
        <dbReference type="SAM" id="MobiDB-lite"/>
    </source>
</evidence>
<proteinExistence type="predicted"/>
<comment type="caution">
    <text evidence="2">The sequence shown here is derived from an EMBL/GenBank/DDBJ whole genome shotgun (WGS) entry which is preliminary data.</text>
</comment>
<dbReference type="AlphaFoldDB" id="A0A9E2BJ34"/>
<name>A0A9E2BJ34_PSYF1</name>
<evidence type="ECO:0000313" key="2">
    <source>
        <dbReference type="EMBL" id="MBT9146062.1"/>
    </source>
</evidence>
<evidence type="ECO:0000313" key="3">
    <source>
        <dbReference type="Proteomes" id="UP000811545"/>
    </source>
</evidence>
<feature type="compositionally biased region" description="Polar residues" evidence="1">
    <location>
        <begin position="92"/>
        <end position="108"/>
    </location>
</feature>
<gene>
    <name evidence="2" type="ORF">DDT42_01941</name>
</gene>
<organism evidence="2 3">
    <name type="scientific">Psychracetigena formicireducens</name>
    <dbReference type="NCBI Taxonomy" id="2986056"/>
    <lineage>
        <taxon>Bacteria</taxon>
        <taxon>Bacillati</taxon>
        <taxon>Candidatus Lithacetigenota</taxon>
        <taxon>Candidatus Psychracetigena</taxon>
    </lineage>
</organism>